<accession>A0ABQ0H1U2</accession>
<keyword evidence="3" id="KW-1185">Reference proteome</keyword>
<feature type="region of interest" description="Disordered" evidence="1">
    <location>
        <begin position="48"/>
        <end position="71"/>
    </location>
</feature>
<comment type="caution">
    <text evidence="2">The sequence shown here is derived from an EMBL/GenBank/DDBJ whole genome shotgun (WGS) entry which is preliminary data.</text>
</comment>
<dbReference type="EMBL" id="BAAFZP010000001">
    <property type="protein sequence ID" value="GAB1582865.1"/>
    <property type="molecule type" value="Genomic_DNA"/>
</dbReference>
<protein>
    <recommendedName>
        <fullName evidence="4">Lytic murein transglycosylase</fullName>
    </recommendedName>
</protein>
<gene>
    <name evidence="2" type="ORF">PPNSA23_28080</name>
</gene>
<dbReference type="Proteomes" id="UP001628091">
    <property type="component" value="Unassembled WGS sequence"/>
</dbReference>
<proteinExistence type="predicted"/>
<sequence>METLGTPLCPAGHLLLKGGDWLTGPAAFVLRRPRLVPNFDEEVISPLEGEMPGRAEGGTVAPASPLLGETP</sequence>
<evidence type="ECO:0008006" key="4">
    <source>
        <dbReference type="Google" id="ProtNLM"/>
    </source>
</evidence>
<evidence type="ECO:0000256" key="1">
    <source>
        <dbReference type="SAM" id="MobiDB-lite"/>
    </source>
</evidence>
<name>A0ABQ0H1U2_9HYPH</name>
<reference evidence="2 3" key="1">
    <citation type="submission" date="2024-10" db="EMBL/GenBank/DDBJ databases">
        <title>Isolation, draft genome sequencing and identification of Phyllobacterium sp. NSA23, isolated from leaf soil.</title>
        <authorList>
            <person name="Akita H."/>
        </authorList>
    </citation>
    <scope>NUCLEOTIDE SEQUENCE [LARGE SCALE GENOMIC DNA]</scope>
    <source>
        <strain evidence="2 3">NSA23</strain>
    </source>
</reference>
<organism evidence="2 3">
    <name type="scientific">Phyllobacterium phragmitis</name>
    <dbReference type="NCBI Taxonomy" id="2670329"/>
    <lineage>
        <taxon>Bacteria</taxon>
        <taxon>Pseudomonadati</taxon>
        <taxon>Pseudomonadota</taxon>
        <taxon>Alphaproteobacteria</taxon>
        <taxon>Hyphomicrobiales</taxon>
        <taxon>Phyllobacteriaceae</taxon>
        <taxon>Phyllobacterium</taxon>
    </lineage>
</organism>
<evidence type="ECO:0000313" key="2">
    <source>
        <dbReference type="EMBL" id="GAB1582865.1"/>
    </source>
</evidence>
<evidence type="ECO:0000313" key="3">
    <source>
        <dbReference type="Proteomes" id="UP001628091"/>
    </source>
</evidence>